<evidence type="ECO:0000313" key="2">
    <source>
        <dbReference type="Proteomes" id="UP000241394"/>
    </source>
</evidence>
<dbReference type="PANTHER" id="PTHR34569:SF21">
    <property type="match status" value="1"/>
</dbReference>
<proteinExistence type="predicted"/>
<name>A0A2R6R6Z5_ACTCC</name>
<dbReference type="OMA" id="WREIPMK"/>
<keyword evidence="1" id="KW-0804">Transcription</keyword>
<dbReference type="PANTHER" id="PTHR34569">
    <property type="entry name" value="EXPRESSED PROTEIN"/>
    <property type="match status" value="1"/>
</dbReference>
<dbReference type="EMBL" id="NKQK01000009">
    <property type="protein sequence ID" value="PSS21771.1"/>
    <property type="molecule type" value="Genomic_DNA"/>
</dbReference>
<evidence type="ECO:0000313" key="1">
    <source>
        <dbReference type="EMBL" id="PSS21771.1"/>
    </source>
</evidence>
<comment type="caution">
    <text evidence="1">The sequence shown here is derived from an EMBL/GenBank/DDBJ whole genome shotgun (WGS) entry which is preliminary data.</text>
</comment>
<dbReference type="OrthoDB" id="682663at2759"/>
<organism evidence="1 2">
    <name type="scientific">Actinidia chinensis var. chinensis</name>
    <name type="common">Chinese soft-hair kiwi</name>
    <dbReference type="NCBI Taxonomy" id="1590841"/>
    <lineage>
        <taxon>Eukaryota</taxon>
        <taxon>Viridiplantae</taxon>
        <taxon>Streptophyta</taxon>
        <taxon>Embryophyta</taxon>
        <taxon>Tracheophyta</taxon>
        <taxon>Spermatophyta</taxon>
        <taxon>Magnoliopsida</taxon>
        <taxon>eudicotyledons</taxon>
        <taxon>Gunneridae</taxon>
        <taxon>Pentapetalae</taxon>
        <taxon>asterids</taxon>
        <taxon>Ericales</taxon>
        <taxon>Actinidiaceae</taxon>
        <taxon>Actinidia</taxon>
    </lineage>
</organism>
<dbReference type="AlphaFoldDB" id="A0A2R6R6Z5"/>
<dbReference type="Gramene" id="PSS21771">
    <property type="protein sequence ID" value="PSS21771"/>
    <property type="gene ID" value="CEY00_Acc10821"/>
</dbReference>
<dbReference type="Proteomes" id="UP000241394">
    <property type="component" value="Chromosome LG9"/>
</dbReference>
<sequence>METKSIKANFNHNFPLKTLNQSFLISNGINHFQIADIEMVALHSLTYTSLKDLLPAPAILSPEHSRKDSWREIPIRDPLLQHAAWAYLKPMSAAGEPHDRSFAANLKDRCLGLFGCFGGFFNDVVVTGIKMLVSDDKH</sequence>
<keyword evidence="1" id="KW-0240">DNA-directed RNA polymerase</keyword>
<protein>
    <submittedName>
        <fullName evidence="1">DNA-directed RNA polymerase subunit alpha like</fullName>
    </submittedName>
</protein>
<dbReference type="InParanoid" id="A0A2R6R6Z5"/>
<accession>A0A2R6R6Z5</accession>
<gene>
    <name evidence="1" type="ORF">CEY00_Acc10821</name>
</gene>
<dbReference type="GO" id="GO:0000428">
    <property type="term" value="C:DNA-directed RNA polymerase complex"/>
    <property type="evidence" value="ECO:0007669"/>
    <property type="project" value="UniProtKB-KW"/>
</dbReference>
<keyword evidence="2" id="KW-1185">Reference proteome</keyword>
<reference evidence="1 2" key="1">
    <citation type="submission" date="2017-07" db="EMBL/GenBank/DDBJ databases">
        <title>An improved, manually edited Actinidia chinensis var. chinensis (kiwifruit) genome highlights the challenges associated with draft genomes and gene prediction in plants.</title>
        <authorList>
            <person name="Pilkington S."/>
            <person name="Crowhurst R."/>
            <person name="Hilario E."/>
            <person name="Nardozza S."/>
            <person name="Fraser L."/>
            <person name="Peng Y."/>
            <person name="Gunaseelan K."/>
            <person name="Simpson R."/>
            <person name="Tahir J."/>
            <person name="Deroles S."/>
            <person name="Templeton K."/>
            <person name="Luo Z."/>
            <person name="Davy M."/>
            <person name="Cheng C."/>
            <person name="Mcneilage M."/>
            <person name="Scaglione D."/>
            <person name="Liu Y."/>
            <person name="Zhang Q."/>
            <person name="Datson P."/>
            <person name="De Silva N."/>
            <person name="Gardiner S."/>
            <person name="Bassett H."/>
            <person name="Chagne D."/>
            <person name="Mccallum J."/>
            <person name="Dzierzon H."/>
            <person name="Deng C."/>
            <person name="Wang Y.-Y."/>
            <person name="Barron N."/>
            <person name="Manako K."/>
            <person name="Bowen J."/>
            <person name="Foster T."/>
            <person name="Erridge Z."/>
            <person name="Tiffin H."/>
            <person name="Waite C."/>
            <person name="Davies K."/>
            <person name="Grierson E."/>
            <person name="Laing W."/>
            <person name="Kirk R."/>
            <person name="Chen X."/>
            <person name="Wood M."/>
            <person name="Montefiori M."/>
            <person name="Brummell D."/>
            <person name="Schwinn K."/>
            <person name="Catanach A."/>
            <person name="Fullerton C."/>
            <person name="Li D."/>
            <person name="Meiyalaghan S."/>
            <person name="Nieuwenhuizen N."/>
            <person name="Read N."/>
            <person name="Prakash R."/>
            <person name="Hunter D."/>
            <person name="Zhang H."/>
            <person name="Mckenzie M."/>
            <person name="Knabel M."/>
            <person name="Harris A."/>
            <person name="Allan A."/>
            <person name="Chen A."/>
            <person name="Janssen B."/>
            <person name="Plunkett B."/>
            <person name="Dwamena C."/>
            <person name="Voogd C."/>
            <person name="Leif D."/>
            <person name="Lafferty D."/>
            <person name="Souleyre E."/>
            <person name="Varkonyi-Gasic E."/>
            <person name="Gambi F."/>
            <person name="Hanley J."/>
            <person name="Yao J.-L."/>
            <person name="Cheung J."/>
            <person name="David K."/>
            <person name="Warren B."/>
            <person name="Marsh K."/>
            <person name="Snowden K."/>
            <person name="Lin-Wang K."/>
            <person name="Brian L."/>
            <person name="Martinez-Sanchez M."/>
            <person name="Wang M."/>
            <person name="Ileperuma N."/>
            <person name="Macnee N."/>
            <person name="Campin R."/>
            <person name="Mcatee P."/>
            <person name="Drummond R."/>
            <person name="Espley R."/>
            <person name="Ireland H."/>
            <person name="Wu R."/>
            <person name="Atkinson R."/>
            <person name="Karunairetnam S."/>
            <person name="Bulley S."/>
            <person name="Chunkath S."/>
            <person name="Hanley Z."/>
            <person name="Storey R."/>
            <person name="Thrimawithana A."/>
            <person name="Thomson S."/>
            <person name="David C."/>
            <person name="Testolin R."/>
        </authorList>
    </citation>
    <scope>NUCLEOTIDE SEQUENCE [LARGE SCALE GENOMIC DNA]</scope>
    <source>
        <strain evidence="2">cv. Red5</strain>
        <tissue evidence="1">Young leaf</tissue>
    </source>
</reference>
<reference evidence="2" key="2">
    <citation type="journal article" date="2018" name="BMC Genomics">
        <title>A manually annotated Actinidia chinensis var. chinensis (kiwifruit) genome highlights the challenges associated with draft genomes and gene prediction in plants.</title>
        <authorList>
            <person name="Pilkington S.M."/>
            <person name="Crowhurst R."/>
            <person name="Hilario E."/>
            <person name="Nardozza S."/>
            <person name="Fraser L."/>
            <person name="Peng Y."/>
            <person name="Gunaseelan K."/>
            <person name="Simpson R."/>
            <person name="Tahir J."/>
            <person name="Deroles S.C."/>
            <person name="Templeton K."/>
            <person name="Luo Z."/>
            <person name="Davy M."/>
            <person name="Cheng C."/>
            <person name="McNeilage M."/>
            <person name="Scaglione D."/>
            <person name="Liu Y."/>
            <person name="Zhang Q."/>
            <person name="Datson P."/>
            <person name="De Silva N."/>
            <person name="Gardiner S.E."/>
            <person name="Bassett H."/>
            <person name="Chagne D."/>
            <person name="McCallum J."/>
            <person name="Dzierzon H."/>
            <person name="Deng C."/>
            <person name="Wang Y.Y."/>
            <person name="Barron L."/>
            <person name="Manako K."/>
            <person name="Bowen J."/>
            <person name="Foster T.M."/>
            <person name="Erridge Z.A."/>
            <person name="Tiffin H."/>
            <person name="Waite C.N."/>
            <person name="Davies K.M."/>
            <person name="Grierson E.P."/>
            <person name="Laing W.A."/>
            <person name="Kirk R."/>
            <person name="Chen X."/>
            <person name="Wood M."/>
            <person name="Montefiori M."/>
            <person name="Brummell D.A."/>
            <person name="Schwinn K.E."/>
            <person name="Catanach A."/>
            <person name="Fullerton C."/>
            <person name="Li D."/>
            <person name="Meiyalaghan S."/>
            <person name="Nieuwenhuizen N."/>
            <person name="Read N."/>
            <person name="Prakash R."/>
            <person name="Hunter D."/>
            <person name="Zhang H."/>
            <person name="McKenzie M."/>
            <person name="Knabel M."/>
            <person name="Harris A."/>
            <person name="Allan A.C."/>
            <person name="Gleave A."/>
            <person name="Chen A."/>
            <person name="Janssen B.J."/>
            <person name="Plunkett B."/>
            <person name="Ampomah-Dwamena C."/>
            <person name="Voogd C."/>
            <person name="Leif D."/>
            <person name="Lafferty D."/>
            <person name="Souleyre E.J.F."/>
            <person name="Varkonyi-Gasic E."/>
            <person name="Gambi F."/>
            <person name="Hanley J."/>
            <person name="Yao J.L."/>
            <person name="Cheung J."/>
            <person name="David K.M."/>
            <person name="Warren B."/>
            <person name="Marsh K."/>
            <person name="Snowden K.C."/>
            <person name="Lin-Wang K."/>
            <person name="Brian L."/>
            <person name="Martinez-Sanchez M."/>
            <person name="Wang M."/>
            <person name="Ileperuma N."/>
            <person name="Macnee N."/>
            <person name="Campin R."/>
            <person name="McAtee P."/>
            <person name="Drummond R.S.M."/>
            <person name="Espley R.V."/>
            <person name="Ireland H.S."/>
            <person name="Wu R."/>
            <person name="Atkinson R.G."/>
            <person name="Karunairetnam S."/>
            <person name="Bulley S."/>
            <person name="Chunkath S."/>
            <person name="Hanley Z."/>
            <person name="Storey R."/>
            <person name="Thrimawithana A.H."/>
            <person name="Thomson S."/>
            <person name="David C."/>
            <person name="Testolin R."/>
            <person name="Huang H."/>
            <person name="Hellens R.P."/>
            <person name="Schaffer R.J."/>
        </authorList>
    </citation>
    <scope>NUCLEOTIDE SEQUENCE [LARGE SCALE GENOMIC DNA]</scope>
    <source>
        <strain evidence="2">cv. Red5</strain>
    </source>
</reference>